<accession>A0A9P9L6Q6</accession>
<sequence length="630" mass="72002">MNTLDAIIRDMEKKINSAKKSKRLVAQLKVRLKKEVIEEYQQQLDSTLQLLSFSHQIYLGALIRAQPAIIMSEWKAWYEAKYQEGISGDLAKDEENEESVSGASCSTSTGLQPTSPSLPTLRSPSSWPTVRPIRWRNAGILGNIFYRAYEVAEGEEPSKNLGKAKVHQVRLQMLSWLMQVGWDLQVHRSTCEWKMSLINWKTRPSNAKIFEYIENNQTGLVLRAINDGEASIHDRDEKGSTLIELAVCAQNLHLIRSLSRMGLTLANMDLVAIAASISAWSWSDWDSTGAVEAGRLWLMENDTTTMSQYEAVEFPLALSNLVWGVPGFWKLGFSSREKLLEIRINWTVVDPAIPLDMLAQNVLTPAQLRRHAMLDDFSLHKFAWQYFHAFLNRAYNMDTWRILARNMLVGTPPIEVAIVLQDGSSTIASITKSLWRRQFALRPFEWWITKALDMWLEDLAEAGIDLEEYMMWEIFESRDSHPVQEDDENLNSDTGWETDEETDGESYERFDNETDDETNEDYEKSGDESNGETNQDSDEGFFANRNEAMRAITTASLKSMKGVRIPESGPSLVMLESGQAFDDWHFLWDPCVEELVGEFWAGLEYSHMKIPGAWVDNDESNEENRGSMER</sequence>
<gene>
    <name evidence="2" type="ORF">B0J15DRAFT_587561</name>
</gene>
<dbReference type="EMBL" id="JAGTJS010000001">
    <property type="protein sequence ID" value="KAH7274909.1"/>
    <property type="molecule type" value="Genomic_DNA"/>
</dbReference>
<feature type="compositionally biased region" description="Low complexity" evidence="1">
    <location>
        <begin position="106"/>
        <end position="125"/>
    </location>
</feature>
<dbReference type="Proteomes" id="UP000736672">
    <property type="component" value="Unassembled WGS sequence"/>
</dbReference>
<name>A0A9P9L6Q6_FUSSL</name>
<evidence type="ECO:0000313" key="3">
    <source>
        <dbReference type="Proteomes" id="UP000736672"/>
    </source>
</evidence>
<dbReference type="OrthoDB" id="3200163at2759"/>
<evidence type="ECO:0000313" key="2">
    <source>
        <dbReference type="EMBL" id="KAH7274909.1"/>
    </source>
</evidence>
<keyword evidence="3" id="KW-1185">Reference proteome</keyword>
<protein>
    <submittedName>
        <fullName evidence="2">Uncharacterized protein</fullName>
    </submittedName>
</protein>
<feature type="region of interest" description="Disordered" evidence="1">
    <location>
        <begin position="92"/>
        <end position="125"/>
    </location>
</feature>
<feature type="region of interest" description="Disordered" evidence="1">
    <location>
        <begin position="480"/>
        <end position="539"/>
    </location>
</feature>
<dbReference type="AlphaFoldDB" id="A0A9P9L6Q6"/>
<proteinExistence type="predicted"/>
<reference evidence="2" key="1">
    <citation type="journal article" date="2021" name="Nat. Commun.">
        <title>Genetic determinants of endophytism in the Arabidopsis root mycobiome.</title>
        <authorList>
            <person name="Mesny F."/>
            <person name="Miyauchi S."/>
            <person name="Thiergart T."/>
            <person name="Pickel B."/>
            <person name="Atanasova L."/>
            <person name="Karlsson M."/>
            <person name="Huettel B."/>
            <person name="Barry K.W."/>
            <person name="Haridas S."/>
            <person name="Chen C."/>
            <person name="Bauer D."/>
            <person name="Andreopoulos W."/>
            <person name="Pangilinan J."/>
            <person name="LaButti K."/>
            <person name="Riley R."/>
            <person name="Lipzen A."/>
            <person name="Clum A."/>
            <person name="Drula E."/>
            <person name="Henrissat B."/>
            <person name="Kohler A."/>
            <person name="Grigoriev I.V."/>
            <person name="Martin F.M."/>
            <person name="Hacquard S."/>
        </authorList>
    </citation>
    <scope>NUCLEOTIDE SEQUENCE</scope>
    <source>
        <strain evidence="2">FSSC 5 MPI-SDFR-AT-0091</strain>
    </source>
</reference>
<evidence type="ECO:0000256" key="1">
    <source>
        <dbReference type="SAM" id="MobiDB-lite"/>
    </source>
</evidence>
<organism evidence="2 3">
    <name type="scientific">Fusarium solani</name>
    <name type="common">Filamentous fungus</name>
    <dbReference type="NCBI Taxonomy" id="169388"/>
    <lineage>
        <taxon>Eukaryota</taxon>
        <taxon>Fungi</taxon>
        <taxon>Dikarya</taxon>
        <taxon>Ascomycota</taxon>
        <taxon>Pezizomycotina</taxon>
        <taxon>Sordariomycetes</taxon>
        <taxon>Hypocreomycetidae</taxon>
        <taxon>Hypocreales</taxon>
        <taxon>Nectriaceae</taxon>
        <taxon>Fusarium</taxon>
        <taxon>Fusarium solani species complex</taxon>
    </lineage>
</organism>
<comment type="caution">
    <text evidence="2">The sequence shown here is derived from an EMBL/GenBank/DDBJ whole genome shotgun (WGS) entry which is preliminary data.</text>
</comment>
<feature type="compositionally biased region" description="Acidic residues" evidence="1">
    <location>
        <begin position="485"/>
        <end position="505"/>
    </location>
</feature>